<sequence length="83" mass="8597">MGNCCGKEAQGVRLGGDQVVAGQPQPRDQMADRQAALAAAEARRLKQEGTGSLSKKLKEQSGIGPGRAPPPQNASSGVDWDPN</sequence>
<feature type="region of interest" description="Disordered" evidence="1">
    <location>
        <begin position="16"/>
        <end position="83"/>
    </location>
</feature>
<reference evidence="2" key="1">
    <citation type="submission" date="2020-05" db="EMBL/GenBank/DDBJ databases">
        <title>Phylogenomic resolution of chytrid fungi.</title>
        <authorList>
            <person name="Stajich J.E."/>
            <person name="Amses K."/>
            <person name="Simmons R."/>
            <person name="Seto K."/>
            <person name="Myers J."/>
            <person name="Bonds A."/>
            <person name="Quandt C.A."/>
            <person name="Barry K."/>
            <person name="Liu P."/>
            <person name="Grigoriev I."/>
            <person name="Longcore J.E."/>
            <person name="James T.Y."/>
        </authorList>
    </citation>
    <scope>NUCLEOTIDE SEQUENCE</scope>
    <source>
        <strain evidence="2">PLAUS21</strain>
    </source>
</reference>
<accession>A0AAD5YBG8</accession>
<gene>
    <name evidence="2" type="ORF">HK103_000116</name>
</gene>
<organism evidence="2 3">
    <name type="scientific">Boothiomyces macroporosus</name>
    <dbReference type="NCBI Taxonomy" id="261099"/>
    <lineage>
        <taxon>Eukaryota</taxon>
        <taxon>Fungi</taxon>
        <taxon>Fungi incertae sedis</taxon>
        <taxon>Chytridiomycota</taxon>
        <taxon>Chytridiomycota incertae sedis</taxon>
        <taxon>Chytridiomycetes</taxon>
        <taxon>Rhizophydiales</taxon>
        <taxon>Terramycetaceae</taxon>
        <taxon>Boothiomyces</taxon>
    </lineage>
</organism>
<dbReference type="EMBL" id="JADGKB010000001">
    <property type="protein sequence ID" value="KAJ3262587.1"/>
    <property type="molecule type" value="Genomic_DNA"/>
</dbReference>
<evidence type="ECO:0008006" key="4">
    <source>
        <dbReference type="Google" id="ProtNLM"/>
    </source>
</evidence>
<dbReference type="AlphaFoldDB" id="A0AAD5YBG8"/>
<evidence type="ECO:0000256" key="1">
    <source>
        <dbReference type="SAM" id="MobiDB-lite"/>
    </source>
</evidence>
<comment type="caution">
    <text evidence="2">The sequence shown here is derived from an EMBL/GenBank/DDBJ whole genome shotgun (WGS) entry which is preliminary data.</text>
</comment>
<protein>
    <recommendedName>
        <fullName evidence="4">Small VCP/p97-interacting protein</fullName>
    </recommendedName>
</protein>
<name>A0AAD5YBG8_9FUNG</name>
<evidence type="ECO:0000313" key="3">
    <source>
        <dbReference type="Proteomes" id="UP001210925"/>
    </source>
</evidence>
<evidence type="ECO:0000313" key="2">
    <source>
        <dbReference type="EMBL" id="KAJ3262587.1"/>
    </source>
</evidence>
<proteinExistence type="predicted"/>
<keyword evidence="3" id="KW-1185">Reference proteome</keyword>
<dbReference type="Proteomes" id="UP001210925">
    <property type="component" value="Unassembled WGS sequence"/>
</dbReference>